<accession>A0AAJ0BMH9</accession>
<feature type="region of interest" description="Disordered" evidence="1">
    <location>
        <begin position="97"/>
        <end position="132"/>
    </location>
</feature>
<proteinExistence type="predicted"/>
<feature type="compositionally biased region" description="Basic and acidic residues" evidence="1">
    <location>
        <begin position="118"/>
        <end position="129"/>
    </location>
</feature>
<sequence>MAAKFERASQEHLVAPSPARSLVRHSGVISQYTVNPPPDMGRQALAREQSAGSTGTIEVSSERGKEPNHSAGATSTKEKAVFRAADPFVTDGEFVTKVIQGSMDQPRKPENEASSARAGEDTEGPRHDNVSISEVPMMEASADSKEPSDPFHHNAEPGNAKTVSFAQEGGRVSSNASTAAPDSHISDTETYAVVPLTPPPDDMPPLSPGLRGSNVALHAQIRSLQKQLAVRSEEVNHLRRLLEAKIDTDSVLLRERLRITARDCALWRERAEKAERLVAVYEQRLITGAREHMVSGDVDHRPEAAVDGTADVLGILDQGVDMEVERWLERTHMEENGADFGNRIRQSLGAKDAGGIGSDGLDAGDVSVLRDTTGTYEYPSSSRLLCRTCRRSRSSTSDDGGRLSATAARMWIAAEEMLGAGTGTVNEGSLQ</sequence>
<feature type="compositionally biased region" description="Basic and acidic residues" evidence="1">
    <location>
        <begin position="1"/>
        <end position="10"/>
    </location>
</feature>
<feature type="region of interest" description="Disordered" evidence="1">
    <location>
        <begin position="139"/>
        <end position="158"/>
    </location>
</feature>
<evidence type="ECO:0000313" key="2">
    <source>
        <dbReference type="EMBL" id="KAK1760705.1"/>
    </source>
</evidence>
<evidence type="ECO:0000313" key="3">
    <source>
        <dbReference type="Proteomes" id="UP001239445"/>
    </source>
</evidence>
<feature type="region of interest" description="Disordered" evidence="1">
    <location>
        <begin position="1"/>
        <end position="79"/>
    </location>
</feature>
<gene>
    <name evidence="2" type="ORF">QBC47DRAFT_396692</name>
</gene>
<name>A0AAJ0BMH9_9PEZI</name>
<feature type="compositionally biased region" description="Polar residues" evidence="1">
    <location>
        <begin position="50"/>
        <end position="59"/>
    </location>
</feature>
<dbReference type="EMBL" id="MU839827">
    <property type="protein sequence ID" value="KAK1760705.1"/>
    <property type="molecule type" value="Genomic_DNA"/>
</dbReference>
<protein>
    <submittedName>
        <fullName evidence="2">Uncharacterized protein</fullName>
    </submittedName>
</protein>
<reference evidence="2" key="1">
    <citation type="submission" date="2023-06" db="EMBL/GenBank/DDBJ databases">
        <title>Genome-scale phylogeny and comparative genomics of the fungal order Sordariales.</title>
        <authorList>
            <consortium name="Lawrence Berkeley National Laboratory"/>
            <person name="Hensen N."/>
            <person name="Bonometti L."/>
            <person name="Westerberg I."/>
            <person name="Brannstrom I.O."/>
            <person name="Guillou S."/>
            <person name="Cros-Aarteil S."/>
            <person name="Calhoun S."/>
            <person name="Haridas S."/>
            <person name="Kuo A."/>
            <person name="Mondo S."/>
            <person name="Pangilinan J."/>
            <person name="Riley R."/>
            <person name="Labutti K."/>
            <person name="Andreopoulos B."/>
            <person name="Lipzen A."/>
            <person name="Chen C."/>
            <person name="Yanf M."/>
            <person name="Daum C."/>
            <person name="Ng V."/>
            <person name="Clum A."/>
            <person name="Steindorff A."/>
            <person name="Ohm R."/>
            <person name="Martin F."/>
            <person name="Silar P."/>
            <person name="Natvig D."/>
            <person name="Lalanne C."/>
            <person name="Gautier V."/>
            <person name="Ament-Velasquez S.L."/>
            <person name="Kruys A."/>
            <person name="Hutchinson M.I."/>
            <person name="Powell A.J."/>
            <person name="Barry K."/>
            <person name="Miller A.N."/>
            <person name="Grigoriev I.V."/>
            <person name="Debuchy R."/>
            <person name="Gladieux P."/>
            <person name="Thoren M.H."/>
            <person name="Johannesson H."/>
        </authorList>
    </citation>
    <scope>NUCLEOTIDE SEQUENCE</scope>
    <source>
        <strain evidence="2">PSN4</strain>
    </source>
</reference>
<organism evidence="2 3">
    <name type="scientific">Echria macrotheca</name>
    <dbReference type="NCBI Taxonomy" id="438768"/>
    <lineage>
        <taxon>Eukaryota</taxon>
        <taxon>Fungi</taxon>
        <taxon>Dikarya</taxon>
        <taxon>Ascomycota</taxon>
        <taxon>Pezizomycotina</taxon>
        <taxon>Sordariomycetes</taxon>
        <taxon>Sordariomycetidae</taxon>
        <taxon>Sordariales</taxon>
        <taxon>Schizotheciaceae</taxon>
        <taxon>Echria</taxon>
    </lineage>
</organism>
<keyword evidence="3" id="KW-1185">Reference proteome</keyword>
<feature type="compositionally biased region" description="Basic and acidic residues" evidence="1">
    <location>
        <begin position="142"/>
        <end position="155"/>
    </location>
</feature>
<dbReference type="Proteomes" id="UP001239445">
    <property type="component" value="Unassembled WGS sequence"/>
</dbReference>
<evidence type="ECO:0000256" key="1">
    <source>
        <dbReference type="SAM" id="MobiDB-lite"/>
    </source>
</evidence>
<feature type="region of interest" description="Disordered" evidence="1">
    <location>
        <begin position="167"/>
        <end position="187"/>
    </location>
</feature>
<dbReference type="AlphaFoldDB" id="A0AAJ0BMH9"/>
<comment type="caution">
    <text evidence="2">The sequence shown here is derived from an EMBL/GenBank/DDBJ whole genome shotgun (WGS) entry which is preliminary data.</text>
</comment>